<keyword evidence="3 5" id="KW-0863">Zinc-finger</keyword>
<dbReference type="SUPFAM" id="SSF57716">
    <property type="entry name" value="Glucocorticoid receptor-like (DNA-binding domain)"/>
    <property type="match status" value="1"/>
</dbReference>
<name>A0A7S0IA07_MICPS</name>
<organism evidence="8">
    <name type="scientific">Micromonas pusilla</name>
    <name type="common">Picoplanktonic green alga</name>
    <name type="synonym">Chromulina pusilla</name>
    <dbReference type="NCBI Taxonomy" id="38833"/>
    <lineage>
        <taxon>Eukaryota</taxon>
        <taxon>Viridiplantae</taxon>
        <taxon>Chlorophyta</taxon>
        <taxon>Mamiellophyceae</taxon>
        <taxon>Mamiellales</taxon>
        <taxon>Mamiellaceae</taxon>
        <taxon>Micromonas</taxon>
    </lineage>
</organism>
<dbReference type="Pfam" id="PF00320">
    <property type="entry name" value="GATA"/>
    <property type="match status" value="1"/>
</dbReference>
<dbReference type="Gene3D" id="3.30.50.10">
    <property type="entry name" value="Erythroid Transcription Factor GATA-1, subunit A"/>
    <property type="match status" value="1"/>
</dbReference>
<dbReference type="GO" id="GO:0008270">
    <property type="term" value="F:zinc ion binding"/>
    <property type="evidence" value="ECO:0007669"/>
    <property type="project" value="UniProtKB-KW"/>
</dbReference>
<comment type="similarity">
    <text evidence="1">Belongs to the type IV zinc-finger family. Class A subfamily.</text>
</comment>
<proteinExistence type="inferred from homology"/>
<dbReference type="GO" id="GO:0043565">
    <property type="term" value="F:sequence-specific DNA binding"/>
    <property type="evidence" value="ECO:0007669"/>
    <property type="project" value="InterPro"/>
</dbReference>
<dbReference type="CDD" id="cd00202">
    <property type="entry name" value="ZnF_GATA"/>
    <property type="match status" value="1"/>
</dbReference>
<feature type="region of interest" description="Disordered" evidence="6">
    <location>
        <begin position="140"/>
        <end position="196"/>
    </location>
</feature>
<evidence type="ECO:0000256" key="3">
    <source>
        <dbReference type="ARBA" id="ARBA00022771"/>
    </source>
</evidence>
<protein>
    <recommendedName>
        <fullName evidence="7">GATA-type domain-containing protein</fullName>
    </recommendedName>
</protein>
<keyword evidence="2" id="KW-0479">Metal-binding</keyword>
<reference evidence="8" key="1">
    <citation type="submission" date="2021-01" db="EMBL/GenBank/DDBJ databases">
        <authorList>
            <person name="Corre E."/>
            <person name="Pelletier E."/>
            <person name="Niang G."/>
            <person name="Scheremetjew M."/>
            <person name="Finn R."/>
            <person name="Kale V."/>
            <person name="Holt S."/>
            <person name="Cochrane G."/>
            <person name="Meng A."/>
            <person name="Brown T."/>
            <person name="Cohen L."/>
        </authorList>
    </citation>
    <scope>NUCLEOTIDE SEQUENCE</scope>
    <source>
        <strain evidence="8">CCMP1723</strain>
    </source>
</reference>
<keyword evidence="4" id="KW-0862">Zinc</keyword>
<dbReference type="PANTHER" id="PTHR45658">
    <property type="entry name" value="GATA TRANSCRIPTION FACTOR"/>
    <property type="match status" value="1"/>
</dbReference>
<evidence type="ECO:0000256" key="2">
    <source>
        <dbReference type="ARBA" id="ARBA00022723"/>
    </source>
</evidence>
<dbReference type="InterPro" id="IPR000679">
    <property type="entry name" value="Znf_GATA"/>
</dbReference>
<evidence type="ECO:0000313" key="8">
    <source>
        <dbReference type="EMBL" id="CAD8515446.1"/>
    </source>
</evidence>
<evidence type="ECO:0000256" key="5">
    <source>
        <dbReference type="PROSITE-ProRule" id="PRU00094"/>
    </source>
</evidence>
<dbReference type="PROSITE" id="PS50114">
    <property type="entry name" value="GATA_ZN_FINGER_2"/>
    <property type="match status" value="1"/>
</dbReference>
<evidence type="ECO:0000256" key="1">
    <source>
        <dbReference type="ARBA" id="ARBA00005694"/>
    </source>
</evidence>
<dbReference type="InterPro" id="IPR051140">
    <property type="entry name" value="GATA_TF"/>
</dbReference>
<dbReference type="InterPro" id="IPR013088">
    <property type="entry name" value="Znf_NHR/GATA"/>
</dbReference>
<dbReference type="SMART" id="SM00401">
    <property type="entry name" value="ZnF_GATA"/>
    <property type="match status" value="1"/>
</dbReference>
<feature type="domain" description="GATA-type" evidence="7">
    <location>
        <begin position="101"/>
        <end position="160"/>
    </location>
</feature>
<dbReference type="AlphaFoldDB" id="A0A7S0IA07"/>
<evidence type="ECO:0000259" key="7">
    <source>
        <dbReference type="PROSITE" id="PS50114"/>
    </source>
</evidence>
<sequence length="196" mass="20905">MVTAGLHVTSMGAKSNGPTNKQWYSLVKLDPYGLGHGACDGELAELEELILSEPDQRGLDDATFTGFHGSDGDASSLLSDDAEDYSHDDYRGYKTTTPVHQKPGGPCDHCGAVDSPQWRRGPASKPMLCNACGTRYRRTNNLGPSTPMGRVGQAALPKKRTPPGSPTSSLNPAKKNRCAPTEITGIENLRPNAVRA</sequence>
<dbReference type="GO" id="GO:0006355">
    <property type="term" value="P:regulation of DNA-templated transcription"/>
    <property type="evidence" value="ECO:0007669"/>
    <property type="project" value="InterPro"/>
</dbReference>
<dbReference type="EMBL" id="HBEQ01003705">
    <property type="protein sequence ID" value="CAD8515446.1"/>
    <property type="molecule type" value="Transcribed_RNA"/>
</dbReference>
<gene>
    <name evidence="8" type="ORF">MCOM1403_LOCUS2871</name>
</gene>
<evidence type="ECO:0000256" key="4">
    <source>
        <dbReference type="ARBA" id="ARBA00022833"/>
    </source>
</evidence>
<evidence type="ECO:0000256" key="6">
    <source>
        <dbReference type="SAM" id="MobiDB-lite"/>
    </source>
</evidence>
<accession>A0A7S0IA07</accession>